<sequence length="82" mass="9875">MNPRDDEEKREKNYNRFKELIESAISGEIVQQSTIELIFSEFEKFGLERNELEQEIFYLQEFIEAEGLRGDYFKFIQTGQIE</sequence>
<gene>
    <name evidence="1" type="ORF">BES34_013955</name>
</gene>
<accession>A0ABX4YG91</accession>
<proteinExistence type="predicted"/>
<protein>
    <submittedName>
        <fullName evidence="1">Uncharacterized protein</fullName>
    </submittedName>
</protein>
<name>A0ABX4YG91_9LEPT</name>
<keyword evidence="2" id="KW-1185">Reference proteome</keyword>
<reference evidence="1" key="1">
    <citation type="submission" date="2018-01" db="EMBL/GenBank/DDBJ databases">
        <title>Genomic characterization of Leptospira inadai serogroup Lyme isolated from captured rat in Brazil and comparative analysis with human reference strain.</title>
        <authorList>
            <person name="Moreno L.Z."/>
            <person name="Loureiro A.P."/>
            <person name="Miraglia F."/>
            <person name="Kremer F.S."/>
            <person name="Eslabao M.R."/>
            <person name="Dellagostin O.A."/>
            <person name="Lilenbaum W."/>
            <person name="Moreno A.M."/>
        </authorList>
    </citation>
    <scope>NUCLEOTIDE SEQUENCE [LARGE SCALE GENOMIC DNA]</scope>
    <source>
        <strain evidence="1">M34/99</strain>
    </source>
</reference>
<evidence type="ECO:0000313" key="2">
    <source>
        <dbReference type="Proteomes" id="UP000094669"/>
    </source>
</evidence>
<comment type="caution">
    <text evidence="1">The sequence shown here is derived from an EMBL/GenBank/DDBJ whole genome shotgun (WGS) entry which is preliminary data.</text>
</comment>
<evidence type="ECO:0000313" key="1">
    <source>
        <dbReference type="EMBL" id="PNV74287.1"/>
    </source>
</evidence>
<organism evidence="1 2">
    <name type="scientific">Leptospira inadai serovar Lyme</name>
    <dbReference type="NCBI Taxonomy" id="293084"/>
    <lineage>
        <taxon>Bacteria</taxon>
        <taxon>Pseudomonadati</taxon>
        <taxon>Spirochaetota</taxon>
        <taxon>Spirochaetia</taxon>
        <taxon>Leptospirales</taxon>
        <taxon>Leptospiraceae</taxon>
        <taxon>Leptospira</taxon>
    </lineage>
</organism>
<dbReference type="EMBL" id="MCRM02000015">
    <property type="protein sequence ID" value="PNV74287.1"/>
    <property type="molecule type" value="Genomic_DNA"/>
</dbReference>
<dbReference type="Proteomes" id="UP000094669">
    <property type="component" value="Unassembled WGS sequence"/>
</dbReference>